<proteinExistence type="predicted"/>
<reference evidence="1" key="2">
    <citation type="submission" date="2021-01" db="EMBL/GenBank/DDBJ databases">
        <authorList>
            <person name="Schikora-Tamarit M.A."/>
        </authorList>
    </citation>
    <scope>NUCLEOTIDE SEQUENCE</scope>
    <source>
        <strain evidence="1">CBS6341</strain>
    </source>
</reference>
<dbReference type="OrthoDB" id="3639251at2759"/>
<dbReference type="AlphaFoldDB" id="A0A9P8PZ87"/>
<dbReference type="EMBL" id="JAEUBF010000148">
    <property type="protein sequence ID" value="KAH3680275.1"/>
    <property type="molecule type" value="Genomic_DNA"/>
</dbReference>
<reference evidence="1" key="1">
    <citation type="journal article" date="2021" name="Open Biol.">
        <title>Shared evolutionary footprints suggest mitochondrial oxidative damage underlies multiple complex I losses in fungi.</title>
        <authorList>
            <person name="Schikora-Tamarit M.A."/>
            <person name="Marcet-Houben M."/>
            <person name="Nosek J."/>
            <person name="Gabaldon T."/>
        </authorList>
    </citation>
    <scope>NUCLEOTIDE SEQUENCE</scope>
    <source>
        <strain evidence="1">CBS6341</strain>
    </source>
</reference>
<sequence length="102" mass="11937">MSEIPKEQLESSFEHEQPITEILFPNLTLKQKFGLFFSTSSPPKQPKAKFFWWNPPGQSKREKKLLFKLDVFLLSYVCLSYYSKYLDQANISSAYVSSFLDL</sequence>
<accession>A0A9P8PZ87</accession>
<gene>
    <name evidence="1" type="ORF">WICMUC_000457</name>
</gene>
<protein>
    <submittedName>
        <fullName evidence="1">Uncharacterized protein</fullName>
    </submittedName>
</protein>
<keyword evidence="2" id="KW-1185">Reference proteome</keyword>
<comment type="caution">
    <text evidence="1">The sequence shown here is derived from an EMBL/GenBank/DDBJ whole genome shotgun (WGS) entry which is preliminary data.</text>
</comment>
<evidence type="ECO:0000313" key="1">
    <source>
        <dbReference type="EMBL" id="KAH3680275.1"/>
    </source>
</evidence>
<dbReference type="Proteomes" id="UP000769528">
    <property type="component" value="Unassembled WGS sequence"/>
</dbReference>
<name>A0A9P8PZ87_9ASCO</name>
<organism evidence="1 2">
    <name type="scientific">Wickerhamomyces mucosus</name>
    <dbReference type="NCBI Taxonomy" id="1378264"/>
    <lineage>
        <taxon>Eukaryota</taxon>
        <taxon>Fungi</taxon>
        <taxon>Dikarya</taxon>
        <taxon>Ascomycota</taxon>
        <taxon>Saccharomycotina</taxon>
        <taxon>Saccharomycetes</taxon>
        <taxon>Phaffomycetales</taxon>
        <taxon>Wickerhamomycetaceae</taxon>
        <taxon>Wickerhamomyces</taxon>
    </lineage>
</organism>
<evidence type="ECO:0000313" key="2">
    <source>
        <dbReference type="Proteomes" id="UP000769528"/>
    </source>
</evidence>